<protein>
    <submittedName>
        <fullName evidence="1">Uncharacterized protein</fullName>
    </submittedName>
</protein>
<evidence type="ECO:0000313" key="1">
    <source>
        <dbReference type="EnsemblMetazoa" id="OVOC8473.1"/>
    </source>
</evidence>
<sequence>MGIADERPDLRRANWRENITTAKTGLAHMPYLLVA</sequence>
<accession>A0A8R1XZU6</accession>
<dbReference type="EMBL" id="CMVM020000248">
    <property type="status" value="NOT_ANNOTATED_CDS"/>
    <property type="molecule type" value="Genomic_DNA"/>
</dbReference>
<dbReference type="EnsemblMetazoa" id="OVOC8473.1">
    <property type="protein sequence ID" value="OVOC8473.1"/>
    <property type="gene ID" value="WBGene00245282"/>
</dbReference>
<reference evidence="2" key="1">
    <citation type="submission" date="2013-10" db="EMBL/GenBank/DDBJ databases">
        <title>Genome sequencing of Onchocerca volvulus.</title>
        <authorList>
            <person name="Cotton J."/>
            <person name="Tsai J."/>
            <person name="Stanley E."/>
            <person name="Tracey A."/>
            <person name="Holroyd N."/>
            <person name="Lustigman S."/>
            <person name="Berriman M."/>
        </authorList>
    </citation>
    <scope>NUCLEOTIDE SEQUENCE</scope>
</reference>
<organism evidence="1 2">
    <name type="scientific">Onchocerca volvulus</name>
    <dbReference type="NCBI Taxonomy" id="6282"/>
    <lineage>
        <taxon>Eukaryota</taxon>
        <taxon>Metazoa</taxon>
        <taxon>Ecdysozoa</taxon>
        <taxon>Nematoda</taxon>
        <taxon>Chromadorea</taxon>
        <taxon>Rhabditida</taxon>
        <taxon>Spirurina</taxon>
        <taxon>Spiruromorpha</taxon>
        <taxon>Filarioidea</taxon>
        <taxon>Onchocercidae</taxon>
        <taxon>Onchocerca</taxon>
    </lineage>
</organism>
<proteinExistence type="predicted"/>
<name>A0A8R1XZU6_ONCVO</name>
<reference evidence="1" key="2">
    <citation type="submission" date="2022-06" db="UniProtKB">
        <authorList>
            <consortium name="EnsemblMetazoa"/>
        </authorList>
    </citation>
    <scope>IDENTIFICATION</scope>
</reference>
<dbReference type="AlphaFoldDB" id="A0A8R1XZU6"/>
<evidence type="ECO:0000313" key="2">
    <source>
        <dbReference type="Proteomes" id="UP000024404"/>
    </source>
</evidence>
<dbReference type="Proteomes" id="UP000024404">
    <property type="component" value="Unassembled WGS sequence"/>
</dbReference>
<keyword evidence="2" id="KW-1185">Reference proteome</keyword>